<gene>
    <name evidence="3" type="ORF">niasHS_015799</name>
</gene>
<dbReference type="Proteomes" id="UP001620645">
    <property type="component" value="Unassembled WGS sequence"/>
</dbReference>
<evidence type="ECO:0000256" key="2">
    <source>
        <dbReference type="SAM" id="Phobius"/>
    </source>
</evidence>
<keyword evidence="2" id="KW-0812">Transmembrane</keyword>
<dbReference type="EMBL" id="JBICCN010000382">
    <property type="protein sequence ID" value="KAL3071822.1"/>
    <property type="molecule type" value="Genomic_DNA"/>
</dbReference>
<feature type="region of interest" description="Disordered" evidence="1">
    <location>
        <begin position="105"/>
        <end position="125"/>
    </location>
</feature>
<organism evidence="3 4">
    <name type="scientific">Heterodera schachtii</name>
    <name type="common">Sugarbeet cyst nematode worm</name>
    <name type="synonym">Tylenchus schachtii</name>
    <dbReference type="NCBI Taxonomy" id="97005"/>
    <lineage>
        <taxon>Eukaryota</taxon>
        <taxon>Metazoa</taxon>
        <taxon>Ecdysozoa</taxon>
        <taxon>Nematoda</taxon>
        <taxon>Chromadorea</taxon>
        <taxon>Rhabditida</taxon>
        <taxon>Tylenchina</taxon>
        <taxon>Tylenchomorpha</taxon>
        <taxon>Tylenchoidea</taxon>
        <taxon>Heteroderidae</taxon>
        <taxon>Heteroderinae</taxon>
        <taxon>Heterodera</taxon>
    </lineage>
</organism>
<evidence type="ECO:0000256" key="1">
    <source>
        <dbReference type="SAM" id="MobiDB-lite"/>
    </source>
</evidence>
<dbReference type="AlphaFoldDB" id="A0ABD2I1X5"/>
<proteinExistence type="predicted"/>
<feature type="region of interest" description="Disordered" evidence="1">
    <location>
        <begin position="160"/>
        <end position="188"/>
    </location>
</feature>
<name>A0ABD2I1X5_HETSC</name>
<keyword evidence="4" id="KW-1185">Reference proteome</keyword>
<protein>
    <submittedName>
        <fullName evidence="3">Uncharacterized protein</fullName>
    </submittedName>
</protein>
<sequence>MIAQPQNNLLVTQQIYGKILAEIDAPEELLEFVQKLANQNNAMAKVIQKCEQKDTELAQIYYHLVASIDAINEGNEEGTVFDGVKLEKRERLRLILAGIGDGSIGPMKIMPKNSKSDGSSRNRRRRKKRNDMLIAIIVVLVVVIVAVIACYFGRACDGSSSASASAGASANKSASKSAISSKTEGARK</sequence>
<evidence type="ECO:0000313" key="4">
    <source>
        <dbReference type="Proteomes" id="UP001620645"/>
    </source>
</evidence>
<accession>A0ABD2I1X5</accession>
<keyword evidence="2" id="KW-1133">Transmembrane helix</keyword>
<feature type="compositionally biased region" description="Low complexity" evidence="1">
    <location>
        <begin position="160"/>
        <end position="182"/>
    </location>
</feature>
<comment type="caution">
    <text evidence="3">The sequence shown here is derived from an EMBL/GenBank/DDBJ whole genome shotgun (WGS) entry which is preliminary data.</text>
</comment>
<keyword evidence="2" id="KW-0472">Membrane</keyword>
<feature type="transmembrane region" description="Helical" evidence="2">
    <location>
        <begin position="132"/>
        <end position="154"/>
    </location>
</feature>
<reference evidence="3 4" key="1">
    <citation type="submission" date="2024-10" db="EMBL/GenBank/DDBJ databases">
        <authorList>
            <person name="Kim D."/>
        </authorList>
    </citation>
    <scope>NUCLEOTIDE SEQUENCE [LARGE SCALE GENOMIC DNA]</scope>
    <source>
        <strain evidence="3">Taebaek</strain>
    </source>
</reference>
<evidence type="ECO:0000313" key="3">
    <source>
        <dbReference type="EMBL" id="KAL3071822.1"/>
    </source>
</evidence>